<sequence length="118" mass="13607">MDKKLNSPNMQMTALARNVAELEALKAAFLNATTSVGFLIVAELWGVSVVDVEPFELQNGRTRERLTLRHVSGFWLMAICLIQRSPIVRDEQQWTEWEREALVENWNNVLKINSFDDM</sequence>
<keyword evidence="1" id="KW-1185">Reference proteome</keyword>
<evidence type="ECO:0000313" key="1">
    <source>
        <dbReference type="Proteomes" id="UP000887572"/>
    </source>
</evidence>
<reference evidence="2" key="1">
    <citation type="submission" date="2022-11" db="UniProtKB">
        <authorList>
            <consortium name="WormBaseParasite"/>
        </authorList>
    </citation>
    <scope>IDENTIFICATION</scope>
</reference>
<dbReference type="Proteomes" id="UP000887572">
    <property type="component" value="Unplaced"/>
</dbReference>
<dbReference type="AlphaFoldDB" id="A0A914HC72"/>
<dbReference type="WBParaSite" id="Gr19_v10_g16171.t1">
    <property type="protein sequence ID" value="Gr19_v10_g16171.t1"/>
    <property type="gene ID" value="Gr19_v10_g16171"/>
</dbReference>
<name>A0A914HC72_GLORO</name>
<accession>A0A914HC72</accession>
<organism evidence="1 2">
    <name type="scientific">Globodera rostochiensis</name>
    <name type="common">Golden nematode worm</name>
    <name type="synonym">Heterodera rostochiensis</name>
    <dbReference type="NCBI Taxonomy" id="31243"/>
    <lineage>
        <taxon>Eukaryota</taxon>
        <taxon>Metazoa</taxon>
        <taxon>Ecdysozoa</taxon>
        <taxon>Nematoda</taxon>
        <taxon>Chromadorea</taxon>
        <taxon>Rhabditida</taxon>
        <taxon>Tylenchina</taxon>
        <taxon>Tylenchomorpha</taxon>
        <taxon>Tylenchoidea</taxon>
        <taxon>Heteroderidae</taxon>
        <taxon>Heteroderinae</taxon>
        <taxon>Globodera</taxon>
    </lineage>
</organism>
<proteinExistence type="predicted"/>
<protein>
    <submittedName>
        <fullName evidence="2">Uncharacterized protein</fullName>
    </submittedName>
</protein>
<evidence type="ECO:0000313" key="2">
    <source>
        <dbReference type="WBParaSite" id="Gr19_v10_g16171.t1"/>
    </source>
</evidence>